<protein>
    <submittedName>
        <fullName evidence="2">Uncharacterized protein</fullName>
    </submittedName>
</protein>
<accession>A0A8S1HXH8</accession>
<feature type="region of interest" description="Disordered" evidence="1">
    <location>
        <begin position="1"/>
        <end position="21"/>
    </location>
</feature>
<gene>
    <name evidence="2" type="ORF">CAUJ_LOCUS13659</name>
</gene>
<proteinExistence type="predicted"/>
<reference evidence="2" key="1">
    <citation type="submission" date="2020-10" db="EMBL/GenBank/DDBJ databases">
        <authorList>
            <person name="Kikuchi T."/>
        </authorList>
    </citation>
    <scope>NUCLEOTIDE SEQUENCE</scope>
    <source>
        <strain evidence="2">NKZ352</strain>
    </source>
</reference>
<evidence type="ECO:0000313" key="2">
    <source>
        <dbReference type="EMBL" id="CAD6197750.1"/>
    </source>
</evidence>
<dbReference type="AlphaFoldDB" id="A0A8S1HXH8"/>
<sequence>MVGDEPVDEAESRRRRFESTDSGVACVKEMVADGDVIVEPDRDLGGRMTVEQGVVARGDLSDSGSARPELEQLARTEAGIGDPDMLPIATIRLKGQGLQRKFG</sequence>
<comment type="caution">
    <text evidence="2">The sequence shown here is derived from an EMBL/GenBank/DDBJ whole genome shotgun (WGS) entry which is preliminary data.</text>
</comment>
<evidence type="ECO:0000256" key="1">
    <source>
        <dbReference type="SAM" id="MobiDB-lite"/>
    </source>
</evidence>
<dbReference type="EMBL" id="CAJGYM010000103">
    <property type="protein sequence ID" value="CAD6197750.1"/>
    <property type="molecule type" value="Genomic_DNA"/>
</dbReference>
<organism evidence="2 3">
    <name type="scientific">Caenorhabditis auriculariae</name>
    <dbReference type="NCBI Taxonomy" id="2777116"/>
    <lineage>
        <taxon>Eukaryota</taxon>
        <taxon>Metazoa</taxon>
        <taxon>Ecdysozoa</taxon>
        <taxon>Nematoda</taxon>
        <taxon>Chromadorea</taxon>
        <taxon>Rhabditida</taxon>
        <taxon>Rhabditina</taxon>
        <taxon>Rhabditomorpha</taxon>
        <taxon>Rhabditoidea</taxon>
        <taxon>Rhabditidae</taxon>
        <taxon>Peloderinae</taxon>
        <taxon>Caenorhabditis</taxon>
    </lineage>
</organism>
<name>A0A8S1HXH8_9PELO</name>
<dbReference type="Proteomes" id="UP000835052">
    <property type="component" value="Unassembled WGS sequence"/>
</dbReference>
<keyword evidence="3" id="KW-1185">Reference proteome</keyword>
<evidence type="ECO:0000313" key="3">
    <source>
        <dbReference type="Proteomes" id="UP000835052"/>
    </source>
</evidence>